<evidence type="ECO:0000256" key="2">
    <source>
        <dbReference type="ARBA" id="ARBA00022527"/>
    </source>
</evidence>
<dbReference type="SMART" id="SM00220">
    <property type="entry name" value="S_TKc"/>
    <property type="match status" value="1"/>
</dbReference>
<protein>
    <recommendedName>
        <fullName evidence="1">non-specific serine/threonine protein kinase</fullName>
        <ecNumber evidence="1">2.7.11.1</ecNumber>
    </recommendedName>
</protein>
<feature type="binding site" evidence="9">
    <location>
        <position position="135"/>
    </location>
    <ligand>
        <name>ATP</name>
        <dbReference type="ChEBI" id="CHEBI:30616"/>
    </ligand>
</feature>
<keyword evidence="4 9" id="KW-0547">Nucleotide-binding</keyword>
<dbReference type="PANTHER" id="PTHR24343">
    <property type="entry name" value="SERINE/THREONINE KINASE"/>
    <property type="match status" value="1"/>
</dbReference>
<comment type="catalytic activity">
    <reaction evidence="7">
        <text>L-threonyl-[protein] + ATP = O-phospho-L-threonyl-[protein] + ADP + H(+)</text>
        <dbReference type="Rhea" id="RHEA:46608"/>
        <dbReference type="Rhea" id="RHEA-COMP:11060"/>
        <dbReference type="Rhea" id="RHEA-COMP:11605"/>
        <dbReference type="ChEBI" id="CHEBI:15378"/>
        <dbReference type="ChEBI" id="CHEBI:30013"/>
        <dbReference type="ChEBI" id="CHEBI:30616"/>
        <dbReference type="ChEBI" id="CHEBI:61977"/>
        <dbReference type="ChEBI" id="CHEBI:456216"/>
        <dbReference type="EC" id="2.7.11.1"/>
    </reaction>
</comment>
<dbReference type="InterPro" id="IPR017441">
    <property type="entry name" value="Protein_kinase_ATP_BS"/>
</dbReference>
<dbReference type="InterPro" id="IPR008271">
    <property type="entry name" value="Ser/Thr_kinase_AS"/>
</dbReference>
<evidence type="ECO:0000256" key="10">
    <source>
        <dbReference type="RuleBase" id="RU000304"/>
    </source>
</evidence>
<sequence length="404" mass="45141">MGIVPRHSPQDGRLGPSTALTAELPEGPTLVARRGGLERTYKSPLHRFILQPEMPGGHEHHLELRLRRNHLFATWRKLFGKNRSSGKGGRPNSSTALAKKYGTCDEVVGSGASGIVRIAHKTMGNGTSEKLYAVKQVRRRPEEANEAYSRRIATEFYISSELHHPNVVETVDLFKDTNGDLHVVMEFSPGGDLFTLVHATGKLEAQEADCFFKQLIRGVQFVHEMGVAHRDLKPENLLLSKDGRLKISDFGCSECFRTAWEEDARMVSRICGTGPYIAPEVYTNGEFDGRAVDVWACGIIYMAMRTGYLLWQTAQKDDEIYAKYMDDRRLKEGFAPIESLGRVSPALCLPVPLKHTTAHIYIDEACCRNVVYCILDPSPSRRITVSQILRSEWVRGIGLCLGAI</sequence>
<dbReference type="PROSITE" id="PS50011">
    <property type="entry name" value="PROTEIN_KINASE_DOM"/>
    <property type="match status" value="1"/>
</dbReference>
<evidence type="ECO:0000256" key="5">
    <source>
        <dbReference type="ARBA" id="ARBA00022777"/>
    </source>
</evidence>
<dbReference type="EMBL" id="JAWRVI010000258">
    <property type="protein sequence ID" value="KAK4069833.1"/>
    <property type="molecule type" value="Genomic_DNA"/>
</dbReference>
<dbReference type="PANTHER" id="PTHR24343:SF558">
    <property type="entry name" value="PROTEIN KINASE DOMAIN-CONTAINING PROTEIN"/>
    <property type="match status" value="1"/>
</dbReference>
<dbReference type="PROSITE" id="PS00108">
    <property type="entry name" value="PROTEIN_KINASE_ST"/>
    <property type="match status" value="1"/>
</dbReference>
<feature type="region of interest" description="Disordered" evidence="11">
    <location>
        <begin position="1"/>
        <end position="21"/>
    </location>
</feature>
<evidence type="ECO:0000256" key="9">
    <source>
        <dbReference type="PROSITE-ProRule" id="PRU10141"/>
    </source>
</evidence>
<evidence type="ECO:0000256" key="6">
    <source>
        <dbReference type="ARBA" id="ARBA00022840"/>
    </source>
</evidence>
<evidence type="ECO:0000256" key="4">
    <source>
        <dbReference type="ARBA" id="ARBA00022741"/>
    </source>
</evidence>
<dbReference type="CDD" id="cd13994">
    <property type="entry name" value="STKc_HAL4_like"/>
    <property type="match status" value="1"/>
</dbReference>
<keyword evidence="5" id="KW-0418">Kinase</keyword>
<evidence type="ECO:0000313" key="13">
    <source>
        <dbReference type="EMBL" id="KAK4069833.1"/>
    </source>
</evidence>
<organism evidence="13 14">
    <name type="scientific">Purpureocillium lilacinum</name>
    <name type="common">Paecilomyces lilacinus</name>
    <dbReference type="NCBI Taxonomy" id="33203"/>
    <lineage>
        <taxon>Eukaryota</taxon>
        <taxon>Fungi</taxon>
        <taxon>Dikarya</taxon>
        <taxon>Ascomycota</taxon>
        <taxon>Pezizomycotina</taxon>
        <taxon>Sordariomycetes</taxon>
        <taxon>Hypocreomycetidae</taxon>
        <taxon>Hypocreales</taxon>
        <taxon>Ophiocordycipitaceae</taxon>
        <taxon>Purpureocillium</taxon>
    </lineage>
</organism>
<proteinExistence type="inferred from homology"/>
<dbReference type="InterPro" id="IPR011009">
    <property type="entry name" value="Kinase-like_dom_sf"/>
</dbReference>
<dbReference type="EC" id="2.7.11.1" evidence="1"/>
<name>A0ABR0BDK4_PURLI</name>
<dbReference type="Gene3D" id="1.10.510.10">
    <property type="entry name" value="Transferase(Phosphotransferase) domain 1"/>
    <property type="match status" value="1"/>
</dbReference>
<dbReference type="SUPFAM" id="SSF56112">
    <property type="entry name" value="Protein kinase-like (PK-like)"/>
    <property type="match status" value="1"/>
</dbReference>
<comment type="caution">
    <text evidence="13">The sequence shown here is derived from an EMBL/GenBank/DDBJ whole genome shotgun (WGS) entry which is preliminary data.</text>
</comment>
<keyword evidence="6 9" id="KW-0067">ATP-binding</keyword>
<evidence type="ECO:0000259" key="12">
    <source>
        <dbReference type="PROSITE" id="PS50011"/>
    </source>
</evidence>
<comment type="catalytic activity">
    <reaction evidence="8">
        <text>L-seryl-[protein] + ATP = O-phospho-L-seryl-[protein] + ADP + H(+)</text>
        <dbReference type="Rhea" id="RHEA:17989"/>
        <dbReference type="Rhea" id="RHEA-COMP:9863"/>
        <dbReference type="Rhea" id="RHEA-COMP:11604"/>
        <dbReference type="ChEBI" id="CHEBI:15378"/>
        <dbReference type="ChEBI" id="CHEBI:29999"/>
        <dbReference type="ChEBI" id="CHEBI:30616"/>
        <dbReference type="ChEBI" id="CHEBI:83421"/>
        <dbReference type="ChEBI" id="CHEBI:456216"/>
        <dbReference type="EC" id="2.7.11.1"/>
    </reaction>
</comment>
<evidence type="ECO:0000256" key="1">
    <source>
        <dbReference type="ARBA" id="ARBA00012513"/>
    </source>
</evidence>
<dbReference type="Pfam" id="PF00069">
    <property type="entry name" value="Pkinase"/>
    <property type="match status" value="1"/>
</dbReference>
<dbReference type="InterPro" id="IPR000719">
    <property type="entry name" value="Prot_kinase_dom"/>
</dbReference>
<keyword evidence="3" id="KW-0808">Transferase</keyword>
<keyword evidence="2 10" id="KW-0723">Serine/threonine-protein kinase</keyword>
<evidence type="ECO:0000256" key="8">
    <source>
        <dbReference type="ARBA" id="ARBA00048679"/>
    </source>
</evidence>
<keyword evidence="14" id="KW-1185">Reference proteome</keyword>
<feature type="domain" description="Protein kinase" evidence="12">
    <location>
        <begin position="102"/>
        <end position="394"/>
    </location>
</feature>
<dbReference type="Proteomes" id="UP001287286">
    <property type="component" value="Unassembled WGS sequence"/>
</dbReference>
<reference evidence="13 14" key="1">
    <citation type="journal article" date="2024" name="Microbiol. Resour. Announc.">
        <title>Genome annotations for the ascomycete fungi Trichoderma harzianum, Trichoderma aggressivum, and Purpureocillium lilacinum.</title>
        <authorList>
            <person name="Beijen E.P.W."/>
            <person name="Ohm R.A."/>
        </authorList>
    </citation>
    <scope>NUCLEOTIDE SEQUENCE [LARGE SCALE GENOMIC DNA]</scope>
    <source>
        <strain evidence="13 14">CBS 150709</strain>
    </source>
</reference>
<evidence type="ECO:0000256" key="7">
    <source>
        <dbReference type="ARBA" id="ARBA00047899"/>
    </source>
</evidence>
<dbReference type="PROSITE" id="PS00107">
    <property type="entry name" value="PROTEIN_KINASE_ATP"/>
    <property type="match status" value="1"/>
</dbReference>
<gene>
    <name evidence="13" type="ORF">Purlil1_13613</name>
</gene>
<evidence type="ECO:0000313" key="14">
    <source>
        <dbReference type="Proteomes" id="UP001287286"/>
    </source>
</evidence>
<evidence type="ECO:0000256" key="3">
    <source>
        <dbReference type="ARBA" id="ARBA00022679"/>
    </source>
</evidence>
<comment type="similarity">
    <text evidence="10">Belongs to the protein kinase superfamily.</text>
</comment>
<accession>A0ABR0BDK4</accession>
<evidence type="ECO:0000256" key="11">
    <source>
        <dbReference type="SAM" id="MobiDB-lite"/>
    </source>
</evidence>